<accession>A0A2V2N3L8</accession>
<gene>
    <name evidence="1" type="ORF">DK846_16840</name>
</gene>
<sequence length="167" mass="19073">MPPVLHPAISGSSGSFSVIAAPVGILLEALSTLLRSNQNQTLYLCGNYPQILTKLFVNHEHVKIRRALTAYQILTILEDADEPLILFEHDRSWYQDTPELIPIIGEICRRKSANLQMVLLFSDRVDRWFSEIDPYANRVVYYLDTLAKPRKNHSTPVNIQNTLEGLW</sequence>
<dbReference type="EMBL" id="QGMY01000018">
    <property type="protein sequence ID" value="PWR69843.1"/>
    <property type="molecule type" value="Genomic_DNA"/>
</dbReference>
<dbReference type="RefSeq" id="WP_109970167.1">
    <property type="nucleotide sequence ID" value="NZ_CP176093.1"/>
</dbReference>
<organism evidence="1 2">
    <name type="scientific">Methanospirillum lacunae</name>
    <dbReference type="NCBI Taxonomy" id="668570"/>
    <lineage>
        <taxon>Archaea</taxon>
        <taxon>Methanobacteriati</taxon>
        <taxon>Methanobacteriota</taxon>
        <taxon>Stenosarchaea group</taxon>
        <taxon>Methanomicrobia</taxon>
        <taxon>Methanomicrobiales</taxon>
        <taxon>Methanospirillaceae</taxon>
        <taxon>Methanospirillum</taxon>
    </lineage>
</organism>
<evidence type="ECO:0000313" key="2">
    <source>
        <dbReference type="Proteomes" id="UP000245657"/>
    </source>
</evidence>
<dbReference type="GeneID" id="97550103"/>
<keyword evidence="2" id="KW-1185">Reference proteome</keyword>
<reference evidence="1 2" key="1">
    <citation type="submission" date="2018-05" db="EMBL/GenBank/DDBJ databases">
        <title>Draft genome of Methanospirillum lacunae Ki8-1.</title>
        <authorList>
            <person name="Dueholm M.S."/>
            <person name="Nielsen P.H."/>
            <person name="Bakmann L.F."/>
            <person name="Otzen D.E."/>
        </authorList>
    </citation>
    <scope>NUCLEOTIDE SEQUENCE [LARGE SCALE GENOMIC DNA]</scope>
    <source>
        <strain evidence="1 2">Ki8-1</strain>
    </source>
</reference>
<comment type="caution">
    <text evidence="1">The sequence shown here is derived from an EMBL/GenBank/DDBJ whole genome shotgun (WGS) entry which is preliminary data.</text>
</comment>
<proteinExistence type="predicted"/>
<name>A0A2V2N3L8_9EURY</name>
<protein>
    <submittedName>
        <fullName evidence="1">Uncharacterized protein</fullName>
    </submittedName>
</protein>
<dbReference type="Proteomes" id="UP000245657">
    <property type="component" value="Unassembled WGS sequence"/>
</dbReference>
<evidence type="ECO:0000313" key="1">
    <source>
        <dbReference type="EMBL" id="PWR69843.1"/>
    </source>
</evidence>
<dbReference type="AlphaFoldDB" id="A0A2V2N3L8"/>
<dbReference type="OrthoDB" id="116606at2157"/>